<comment type="similarity">
    <text evidence="1">Belongs to the eukaryotic-type primase small subunit family.</text>
</comment>
<comment type="caution">
    <text evidence="8">The sequence shown here is derived from an EMBL/GenBank/DDBJ whole genome shotgun (WGS) entry which is preliminary data.</text>
</comment>
<evidence type="ECO:0000313" key="8">
    <source>
        <dbReference type="EMBL" id="CAF3425894.1"/>
    </source>
</evidence>
<sequence>MTIIKTINRLFPSKILNYQIFHLFDNLPKNINTNDYIFIAIEKNERRREFCYFTMEELIIVYKNSTTIDRNLYEIIVATNPVKAYIDFEYYIDNNLDIQNHYIGSNCCLKLFHYLLNFTHHTHYQNENHIDLALEEFLVLQASNAQKISYHFIHANPTILFENNITLGIFIKTFIHFLLQTMIQHKCASFNIDFKIHKTTIDDLILLISPYITVLRRHCNECYLFNNRINIAEIAHLSVLNRQNKWTLAIDINVYSRNQQFRLFDCAKHGKTNVLLQSTHHPFSKKSDCSYFQTLEKSVISHIKTISYLQLLSFNTNQDQFSFTESGTSALTTKNKIEVLNSINDHLKYYCIFQNKFTPINKSNSLTTISICKNNHNNFEHETAAKFIPFIENIIKSDAHHQGYIYTCIPGKYNKNLLFFNIGGNYRYCPKKGSHHRNNSIAILLDTNKLIYTIRCKDSECNNNILNWISIQ</sequence>
<dbReference type="GO" id="GO:0031297">
    <property type="term" value="P:replication fork processing"/>
    <property type="evidence" value="ECO:0007669"/>
    <property type="project" value="TreeGrafter"/>
</dbReference>
<accession>A0A818C547</accession>
<keyword evidence="3" id="KW-0239">DNA-directed DNA polymerase</keyword>
<dbReference type="GO" id="GO:0009411">
    <property type="term" value="P:response to UV"/>
    <property type="evidence" value="ECO:0007669"/>
    <property type="project" value="TreeGrafter"/>
</dbReference>
<dbReference type="EMBL" id="CAJNYV010001517">
    <property type="protein sequence ID" value="CAF3425894.1"/>
    <property type="molecule type" value="Genomic_DNA"/>
</dbReference>
<dbReference type="PANTHER" id="PTHR31399:SF0">
    <property type="entry name" value="DNA-DIRECTED PRIMASE_POLYMERASE PROTEIN"/>
    <property type="match status" value="1"/>
</dbReference>
<dbReference type="GO" id="GO:0006264">
    <property type="term" value="P:mitochondrial DNA replication"/>
    <property type="evidence" value="ECO:0007669"/>
    <property type="project" value="TreeGrafter"/>
</dbReference>
<dbReference type="Proteomes" id="UP000663865">
    <property type="component" value="Unassembled WGS sequence"/>
</dbReference>
<keyword evidence="3" id="KW-0808">Transferase</keyword>
<dbReference type="AlphaFoldDB" id="A0A818C547"/>
<proteinExistence type="inferred from homology"/>
<comment type="catalytic activity">
    <reaction evidence="7">
        <text>DNA(n) + a 2'-deoxyribonucleoside 5'-triphosphate = DNA(n+1) + diphosphate</text>
        <dbReference type="Rhea" id="RHEA:22508"/>
        <dbReference type="Rhea" id="RHEA-COMP:17339"/>
        <dbReference type="Rhea" id="RHEA-COMP:17340"/>
        <dbReference type="ChEBI" id="CHEBI:33019"/>
        <dbReference type="ChEBI" id="CHEBI:61560"/>
        <dbReference type="ChEBI" id="CHEBI:173112"/>
        <dbReference type="EC" id="2.7.7.7"/>
    </reaction>
    <physiologicalReaction direction="left-to-right" evidence="7">
        <dbReference type="Rhea" id="RHEA:22509"/>
    </physiologicalReaction>
</comment>
<dbReference type="PANTHER" id="PTHR31399">
    <property type="entry name" value="DNA-DIRECTED PRIMASE / POLYMERASE PROTEIN"/>
    <property type="match status" value="1"/>
</dbReference>
<evidence type="ECO:0000256" key="7">
    <source>
        <dbReference type="ARBA" id="ARBA00047303"/>
    </source>
</evidence>
<dbReference type="GO" id="GO:0003887">
    <property type="term" value="F:DNA-directed DNA polymerase activity"/>
    <property type="evidence" value="ECO:0007669"/>
    <property type="project" value="UniProtKB-KW"/>
</dbReference>
<dbReference type="GO" id="GO:0005634">
    <property type="term" value="C:nucleus"/>
    <property type="evidence" value="ECO:0007669"/>
    <property type="project" value="TreeGrafter"/>
</dbReference>
<dbReference type="EC" id="2.7.7.102" evidence="6"/>
<protein>
    <recommendedName>
        <fullName evidence="4">DNA-directed primase/polymerase protein</fullName>
        <ecNumber evidence="6">2.7.7.102</ecNumber>
        <ecNumber evidence="2">2.7.7.7</ecNumber>
    </recommendedName>
</protein>
<evidence type="ECO:0000256" key="4">
    <source>
        <dbReference type="ARBA" id="ARBA00026139"/>
    </source>
</evidence>
<dbReference type="GO" id="GO:0005759">
    <property type="term" value="C:mitochondrial matrix"/>
    <property type="evidence" value="ECO:0007669"/>
    <property type="project" value="TreeGrafter"/>
</dbReference>
<organism evidence="8 9">
    <name type="scientific">Rotaria socialis</name>
    <dbReference type="NCBI Taxonomy" id="392032"/>
    <lineage>
        <taxon>Eukaryota</taxon>
        <taxon>Metazoa</taxon>
        <taxon>Spiralia</taxon>
        <taxon>Gnathifera</taxon>
        <taxon>Rotifera</taxon>
        <taxon>Eurotatoria</taxon>
        <taxon>Bdelloidea</taxon>
        <taxon>Philodinida</taxon>
        <taxon>Philodinidae</taxon>
        <taxon>Rotaria</taxon>
    </lineage>
</organism>
<evidence type="ECO:0000256" key="3">
    <source>
        <dbReference type="ARBA" id="ARBA00022932"/>
    </source>
</evidence>
<evidence type="ECO:0000256" key="1">
    <source>
        <dbReference type="ARBA" id="ARBA00009762"/>
    </source>
</evidence>
<evidence type="ECO:0000256" key="6">
    <source>
        <dbReference type="ARBA" id="ARBA00044768"/>
    </source>
</evidence>
<dbReference type="EC" id="2.7.7.7" evidence="2"/>
<comment type="catalytic activity">
    <reaction evidence="5">
        <text>ssDNA + n NTP = ssDNA/pppN(pN)n-1 hybrid + (n-1) diphosphate.</text>
        <dbReference type="EC" id="2.7.7.102"/>
    </reaction>
</comment>
<evidence type="ECO:0000313" key="9">
    <source>
        <dbReference type="Proteomes" id="UP000663865"/>
    </source>
</evidence>
<dbReference type="GO" id="GO:0042276">
    <property type="term" value="P:error-prone translesion synthesis"/>
    <property type="evidence" value="ECO:0007669"/>
    <property type="project" value="InterPro"/>
</dbReference>
<reference evidence="8" key="1">
    <citation type="submission" date="2021-02" db="EMBL/GenBank/DDBJ databases">
        <authorList>
            <person name="Nowell W R."/>
        </authorList>
    </citation>
    <scope>NUCLEOTIDE SEQUENCE</scope>
</reference>
<name>A0A818C547_9BILA</name>
<dbReference type="InterPro" id="IPR044917">
    <property type="entry name" value="PRIMPOL"/>
</dbReference>
<keyword evidence="3" id="KW-0548">Nucleotidyltransferase</keyword>
<evidence type="ECO:0000256" key="5">
    <source>
        <dbReference type="ARBA" id="ARBA00044677"/>
    </source>
</evidence>
<gene>
    <name evidence="8" type="ORF">KIK155_LOCUS10385</name>
</gene>
<evidence type="ECO:0000256" key="2">
    <source>
        <dbReference type="ARBA" id="ARBA00012417"/>
    </source>
</evidence>
<dbReference type="GO" id="GO:0003682">
    <property type="term" value="F:chromatin binding"/>
    <property type="evidence" value="ECO:0007669"/>
    <property type="project" value="TreeGrafter"/>
</dbReference>